<feature type="compositionally biased region" description="Basic residues" evidence="2">
    <location>
        <begin position="1"/>
        <end position="10"/>
    </location>
</feature>
<dbReference type="InterPro" id="IPR056884">
    <property type="entry name" value="NPHP3-like_N"/>
</dbReference>
<dbReference type="Pfam" id="PF24883">
    <property type="entry name" value="NPHP3_N"/>
    <property type="match status" value="1"/>
</dbReference>
<keyword evidence="5" id="KW-1185">Reference proteome</keyword>
<evidence type="ECO:0000256" key="1">
    <source>
        <dbReference type="ARBA" id="ARBA00022737"/>
    </source>
</evidence>
<dbReference type="InterPro" id="IPR027417">
    <property type="entry name" value="P-loop_NTPase"/>
</dbReference>
<feature type="region of interest" description="Disordered" evidence="2">
    <location>
        <begin position="125"/>
        <end position="166"/>
    </location>
</feature>
<reference evidence="4" key="1">
    <citation type="submission" date="2022-07" db="EMBL/GenBank/DDBJ databases">
        <title>Genome Sequence of Leucocoprinus birnbaumii.</title>
        <authorList>
            <person name="Buettner E."/>
        </authorList>
    </citation>
    <scope>NUCLEOTIDE SEQUENCE</scope>
    <source>
        <strain evidence="4">VT141</strain>
    </source>
</reference>
<proteinExistence type="predicted"/>
<evidence type="ECO:0000259" key="3">
    <source>
        <dbReference type="Pfam" id="PF24883"/>
    </source>
</evidence>
<evidence type="ECO:0000313" key="5">
    <source>
        <dbReference type="Proteomes" id="UP001213000"/>
    </source>
</evidence>
<feature type="domain" description="Nephrocystin 3-like N-terminal" evidence="3">
    <location>
        <begin position="211"/>
        <end position="374"/>
    </location>
</feature>
<evidence type="ECO:0000313" key="4">
    <source>
        <dbReference type="EMBL" id="KAJ3569460.1"/>
    </source>
</evidence>
<dbReference type="AlphaFoldDB" id="A0AAD5YS96"/>
<feature type="region of interest" description="Disordered" evidence="2">
    <location>
        <begin position="1"/>
        <end position="46"/>
    </location>
</feature>
<dbReference type="Proteomes" id="UP001213000">
    <property type="component" value="Unassembled WGS sequence"/>
</dbReference>
<accession>A0AAD5YS96</accession>
<sequence>MPPRKDKGKSKMVPFGARFHSPNVLDNELEHGNLASGSPPGPSFPKTLGQPAALEAPNLNAHHSTLVASGNNHDQALIPGPSHPRPVPEPAGGYFNGAHGFIYNVNMNGVASEDLRLLEEARKTREDEIRQEERARRKRKAEKEEQTKEEERALKKQKAEDERRTKEALRAREAFAQLIDKAMPSAMLDSIDRGYIPRCNEDTRRSLRARIVDWAQDDSEAQSLLWLSGPAGVGKSAVAQTVAEAMKAAGLLGGAFFFSRPNNRSDPNVVIPTLVYQLALNIPDYRNLITQRLIEDPLLLNRSRATQFEELIVIPFRSLASRPETATRRLFLIVIDGIDECRDREAQRELVEMISRHMRAEGEKLWLRWLLTSRPEPDLKVAFSNVDCKTICRQEKLAVEDSEAQRDARRILDAGFAEIRRRYPDQLADDWPAEDEVCFIAHKALGHLGFASFVLRFIGDIQYDDPAGQLEVCLKFLKHAGTTDNLNPLHLLDALYTQILSDIPLNILPTTRRILGFILFSGQSLEAGCLANFLGLSRASFYRALQRLHSVVVIPPASNVWRDHMSIYHASFSDYLKDPIRSEKFCLDEGTTHLDIVIAGLKWLPASSHEATRVEQPAWIPPTASYRSMLDTLSRVSLNSCWKSCLCVPRGALTAQLVKALGDFDFKFDYYTRYLWYRKQLMDFVNFIQWLSSLNLPGEPLLTVDRWSTKEEPKSKKHVTIHHVTMQAQDFVAPILGKTCMSELYTIDLRLGRKRPVPLRLVIAEGIGVG</sequence>
<organism evidence="4 5">
    <name type="scientific">Leucocoprinus birnbaumii</name>
    <dbReference type="NCBI Taxonomy" id="56174"/>
    <lineage>
        <taxon>Eukaryota</taxon>
        <taxon>Fungi</taxon>
        <taxon>Dikarya</taxon>
        <taxon>Basidiomycota</taxon>
        <taxon>Agaricomycotina</taxon>
        <taxon>Agaricomycetes</taxon>
        <taxon>Agaricomycetidae</taxon>
        <taxon>Agaricales</taxon>
        <taxon>Agaricineae</taxon>
        <taxon>Agaricaceae</taxon>
        <taxon>Leucocoprinus</taxon>
    </lineage>
</organism>
<name>A0AAD5YS96_9AGAR</name>
<dbReference type="PANTHER" id="PTHR10039:SF14">
    <property type="entry name" value="NACHT DOMAIN-CONTAINING PROTEIN"/>
    <property type="match status" value="1"/>
</dbReference>
<dbReference type="PANTHER" id="PTHR10039">
    <property type="entry name" value="AMELOGENIN"/>
    <property type="match status" value="1"/>
</dbReference>
<protein>
    <recommendedName>
        <fullName evidence="3">Nephrocystin 3-like N-terminal domain-containing protein</fullName>
    </recommendedName>
</protein>
<dbReference type="EMBL" id="JANIEX010000287">
    <property type="protein sequence ID" value="KAJ3569460.1"/>
    <property type="molecule type" value="Genomic_DNA"/>
</dbReference>
<evidence type="ECO:0000256" key="2">
    <source>
        <dbReference type="SAM" id="MobiDB-lite"/>
    </source>
</evidence>
<dbReference type="Gene3D" id="3.40.50.300">
    <property type="entry name" value="P-loop containing nucleotide triphosphate hydrolases"/>
    <property type="match status" value="1"/>
</dbReference>
<comment type="caution">
    <text evidence="4">The sequence shown here is derived from an EMBL/GenBank/DDBJ whole genome shotgun (WGS) entry which is preliminary data.</text>
</comment>
<gene>
    <name evidence="4" type="ORF">NP233_g5040</name>
</gene>
<keyword evidence="1" id="KW-0677">Repeat</keyword>
<dbReference type="SUPFAM" id="SSF52540">
    <property type="entry name" value="P-loop containing nucleoside triphosphate hydrolases"/>
    <property type="match status" value="1"/>
</dbReference>